<name>A0AAW5E2P6_9BACI</name>
<dbReference type="RefSeq" id="WP_240256791.1">
    <property type="nucleotide sequence ID" value="NZ_JAKTTI010000029.1"/>
</dbReference>
<keyword evidence="1" id="KW-0472">Membrane</keyword>
<gene>
    <name evidence="2" type="ORF">MJG50_16175</name>
</gene>
<reference evidence="2" key="1">
    <citation type="submission" date="2022-02" db="EMBL/GenBank/DDBJ databases">
        <title>Fredinandcohnia quinoae sp. nov. isolated from Chenopodium quinoa seeds.</title>
        <authorList>
            <person name="Saati-Santamaria Z."/>
            <person name="Flores-Felix J.D."/>
            <person name="Igual J.M."/>
            <person name="Velazquez E."/>
            <person name="Garcia-Fraile P."/>
            <person name="Martinez-Molina E."/>
        </authorList>
    </citation>
    <scope>NUCLEOTIDE SEQUENCE</scope>
    <source>
        <strain evidence="2">SECRCQ15</strain>
    </source>
</reference>
<evidence type="ECO:0000256" key="1">
    <source>
        <dbReference type="SAM" id="Phobius"/>
    </source>
</evidence>
<evidence type="ECO:0000313" key="2">
    <source>
        <dbReference type="EMBL" id="MCH1626873.1"/>
    </source>
</evidence>
<dbReference type="Proteomes" id="UP001431131">
    <property type="component" value="Unassembled WGS sequence"/>
</dbReference>
<sequence length="53" mass="6241">MGIMGLLLTLISFVMFILIFHWVNILKVNSEEQIKLNHEMIKLLKSINEKLDK</sequence>
<organism evidence="2 3">
    <name type="scientific">Fredinandcohnia quinoae</name>
    <dbReference type="NCBI Taxonomy" id="2918902"/>
    <lineage>
        <taxon>Bacteria</taxon>
        <taxon>Bacillati</taxon>
        <taxon>Bacillota</taxon>
        <taxon>Bacilli</taxon>
        <taxon>Bacillales</taxon>
        <taxon>Bacillaceae</taxon>
        <taxon>Fredinandcohnia</taxon>
    </lineage>
</organism>
<evidence type="ECO:0000313" key="3">
    <source>
        <dbReference type="Proteomes" id="UP001431131"/>
    </source>
</evidence>
<proteinExistence type="predicted"/>
<keyword evidence="1" id="KW-0812">Transmembrane</keyword>
<feature type="transmembrane region" description="Helical" evidence="1">
    <location>
        <begin position="6"/>
        <end position="26"/>
    </location>
</feature>
<accession>A0AAW5E2P6</accession>
<keyword evidence="1" id="KW-1133">Transmembrane helix</keyword>
<dbReference type="EMBL" id="JAKTTI010000029">
    <property type="protein sequence ID" value="MCH1626873.1"/>
    <property type="molecule type" value="Genomic_DNA"/>
</dbReference>
<comment type="caution">
    <text evidence="2">The sequence shown here is derived from an EMBL/GenBank/DDBJ whole genome shotgun (WGS) entry which is preliminary data.</text>
</comment>
<keyword evidence="3" id="KW-1185">Reference proteome</keyword>
<protein>
    <submittedName>
        <fullName evidence="2">Uncharacterized protein</fullName>
    </submittedName>
</protein>
<dbReference type="AlphaFoldDB" id="A0AAW5E2P6"/>